<comment type="caution">
    <text evidence="2">The sequence shown here is derived from an EMBL/GenBank/DDBJ whole genome shotgun (WGS) entry which is preliminary data.</text>
</comment>
<dbReference type="GeneID" id="86059913"/>
<keyword evidence="3" id="KW-1185">Reference proteome</keyword>
<evidence type="ECO:0000313" key="3">
    <source>
        <dbReference type="Proteomes" id="UP000248057"/>
    </source>
</evidence>
<keyword evidence="2" id="KW-0347">Helicase</keyword>
<dbReference type="EMBL" id="QJKD01000001">
    <property type="protein sequence ID" value="PXX57261.1"/>
    <property type="molecule type" value="Genomic_DNA"/>
</dbReference>
<organism evidence="2 3">
    <name type="scientific">Hungatella effluvii</name>
    <dbReference type="NCBI Taxonomy" id="1096246"/>
    <lineage>
        <taxon>Bacteria</taxon>
        <taxon>Bacillati</taxon>
        <taxon>Bacillota</taxon>
        <taxon>Clostridia</taxon>
        <taxon>Lachnospirales</taxon>
        <taxon>Lachnospiraceae</taxon>
        <taxon>Hungatella</taxon>
    </lineage>
</organism>
<sequence length="429" mass="48834">MVFSESSRLELKEIINNDFKKEIIAFANTDGGEIYVGVAKDGTVVGVENSERDMERISSMIHDGIHPDLIPFTTIETIKIDAKQMIHVTVSRGGRPPYHLTDKGLKPSGVYVRHGVVSVPASEEMIRDMIRQSDGLTYDHVRSINQDLTFQFAENYFKEKKVSFTEENKRTLGLIDSDGYYTNTALLLSDQCEHSIKCAVFEGMDKTRFKTRKEFYGSVFKQLENVYEYISLINNVHADFIGLERVEHFDYPEYAIREALLNAIVHRDYDYSGSIIINIFDDRIEFVSIGGLVKGITLADILHGVSQSRNMVLANIFYRLKLVESYGTGIQRIMQSYSENSSPSFLVEASSFVTILPNQNYNVQTISDMGAEDKVLRLLREKKEINRKDVEELLNCSGFPARKVLKSLLNQNKIEVIGNARATRYILKK</sequence>
<dbReference type="InterPro" id="IPR038475">
    <property type="entry name" value="RecG_C_sf"/>
</dbReference>
<name>A0A2V3YCY1_9FIRM</name>
<evidence type="ECO:0000313" key="2">
    <source>
        <dbReference type="EMBL" id="PXX57261.1"/>
    </source>
</evidence>
<dbReference type="InterPro" id="IPR036388">
    <property type="entry name" value="WH-like_DNA-bd_sf"/>
</dbReference>
<dbReference type="Gene3D" id="3.30.950.30">
    <property type="entry name" value="Schlafen, AAA domain"/>
    <property type="match status" value="1"/>
</dbReference>
<protein>
    <submittedName>
        <fullName evidence="2">ATP-dependent DNA helicase RecG</fullName>
    </submittedName>
</protein>
<accession>A0A2V3YCY1</accession>
<reference evidence="2 3" key="1">
    <citation type="submission" date="2018-05" db="EMBL/GenBank/DDBJ databases">
        <title>Genomic Encyclopedia of Type Strains, Phase IV (KMG-IV): sequencing the most valuable type-strain genomes for metagenomic binning, comparative biology and taxonomic classification.</title>
        <authorList>
            <person name="Goeker M."/>
        </authorList>
    </citation>
    <scope>NUCLEOTIDE SEQUENCE [LARGE SCALE GENOMIC DNA]</scope>
    <source>
        <strain evidence="2 3">DSM 24995</strain>
    </source>
</reference>
<dbReference type="PANTHER" id="PTHR30595">
    <property type="entry name" value="GLPR-RELATED TRANSCRIPTIONAL REPRESSOR"/>
    <property type="match status" value="1"/>
</dbReference>
<gene>
    <name evidence="2" type="ORF">DFR60_101570</name>
</gene>
<keyword evidence="2" id="KW-0067">ATP-binding</keyword>
<dbReference type="InterPro" id="IPR038461">
    <property type="entry name" value="Schlafen_AlbA_2_dom_sf"/>
</dbReference>
<dbReference type="RefSeq" id="WP_110321525.1">
    <property type="nucleotide sequence ID" value="NZ_QJKD01000001.1"/>
</dbReference>
<dbReference type="Pfam" id="PF13749">
    <property type="entry name" value="HATPase_c_4"/>
    <property type="match status" value="1"/>
</dbReference>
<dbReference type="InterPro" id="IPR007421">
    <property type="entry name" value="Schlafen_AlbA_2_dom"/>
</dbReference>
<dbReference type="Pfam" id="PF04326">
    <property type="entry name" value="SLFN_AlbA_2"/>
    <property type="match status" value="1"/>
</dbReference>
<dbReference type="Gene3D" id="1.10.10.10">
    <property type="entry name" value="Winged helix-like DNA-binding domain superfamily/Winged helix DNA-binding domain"/>
    <property type="match status" value="1"/>
</dbReference>
<feature type="domain" description="Schlafen AlbA-2" evidence="1">
    <location>
        <begin position="5"/>
        <end position="118"/>
    </location>
</feature>
<dbReference type="GO" id="GO:0004386">
    <property type="term" value="F:helicase activity"/>
    <property type="evidence" value="ECO:0007669"/>
    <property type="project" value="UniProtKB-KW"/>
</dbReference>
<dbReference type="Proteomes" id="UP000248057">
    <property type="component" value="Unassembled WGS sequence"/>
</dbReference>
<evidence type="ECO:0000259" key="1">
    <source>
        <dbReference type="Pfam" id="PF04326"/>
    </source>
</evidence>
<dbReference type="PANTHER" id="PTHR30595:SF6">
    <property type="entry name" value="SCHLAFEN ALBA-2 DOMAIN-CONTAINING PROTEIN"/>
    <property type="match status" value="1"/>
</dbReference>
<keyword evidence="2" id="KW-0378">Hydrolase</keyword>
<keyword evidence="2" id="KW-0547">Nucleotide-binding</keyword>
<dbReference type="AlphaFoldDB" id="A0A2V3YCY1"/>
<proteinExistence type="predicted"/>
<dbReference type="Gene3D" id="3.30.565.60">
    <property type="match status" value="1"/>
</dbReference>